<protein>
    <submittedName>
        <fullName evidence="2">Uncharacterized protein</fullName>
    </submittedName>
</protein>
<name>A0A0G4MCH8_VERLO</name>
<organism evidence="2 3">
    <name type="scientific">Verticillium longisporum</name>
    <name type="common">Verticillium dahliae var. longisporum</name>
    <dbReference type="NCBI Taxonomy" id="100787"/>
    <lineage>
        <taxon>Eukaryota</taxon>
        <taxon>Fungi</taxon>
        <taxon>Dikarya</taxon>
        <taxon>Ascomycota</taxon>
        <taxon>Pezizomycotina</taxon>
        <taxon>Sordariomycetes</taxon>
        <taxon>Hypocreomycetidae</taxon>
        <taxon>Glomerellales</taxon>
        <taxon>Plectosphaerellaceae</taxon>
        <taxon>Verticillium</taxon>
    </lineage>
</organism>
<dbReference type="EMBL" id="CVQH01021972">
    <property type="protein sequence ID" value="CRK32009.1"/>
    <property type="molecule type" value="Genomic_DNA"/>
</dbReference>
<evidence type="ECO:0000313" key="3">
    <source>
        <dbReference type="Proteomes" id="UP000044602"/>
    </source>
</evidence>
<reference evidence="3" key="1">
    <citation type="submission" date="2015-05" db="EMBL/GenBank/DDBJ databases">
        <authorList>
            <person name="Fogelqvist Johan"/>
        </authorList>
    </citation>
    <scope>NUCLEOTIDE SEQUENCE [LARGE SCALE GENOMIC DNA]</scope>
</reference>
<dbReference type="Proteomes" id="UP000044602">
    <property type="component" value="Unassembled WGS sequence"/>
</dbReference>
<dbReference type="AlphaFoldDB" id="A0A0G4MCH8"/>
<proteinExistence type="predicted"/>
<accession>A0A0G4MCH8</accession>
<feature type="region of interest" description="Disordered" evidence="1">
    <location>
        <begin position="40"/>
        <end position="59"/>
    </location>
</feature>
<gene>
    <name evidence="2" type="ORF">BN1708_005646</name>
</gene>
<evidence type="ECO:0000256" key="1">
    <source>
        <dbReference type="SAM" id="MobiDB-lite"/>
    </source>
</evidence>
<keyword evidence="3" id="KW-1185">Reference proteome</keyword>
<evidence type="ECO:0000313" key="2">
    <source>
        <dbReference type="EMBL" id="CRK32009.1"/>
    </source>
</evidence>
<sequence length="59" mass="6448">MSLRDSFTTTSKLAWLPALWSKTDPTSINVTTDEHEIERDLPSTAARHAGLNSQATGGY</sequence>